<keyword evidence="4" id="KW-0902">Two-component regulatory system</keyword>
<dbReference type="KEGG" id="pbt:ING2E5B_1187"/>
<evidence type="ECO:0000256" key="4">
    <source>
        <dbReference type="ARBA" id="ARBA00023012"/>
    </source>
</evidence>
<dbReference type="PANTHER" id="PTHR32071:SF81">
    <property type="entry name" value="PROPIONATE CATABOLISM OPERON REGULATORY PROTEIN"/>
    <property type="match status" value="1"/>
</dbReference>
<evidence type="ECO:0000256" key="1">
    <source>
        <dbReference type="ARBA" id="ARBA00022553"/>
    </source>
</evidence>
<accession>A0A098BZ49</accession>
<dbReference type="PROSITE" id="PS50045">
    <property type="entry name" value="SIGMA54_INTERACT_4"/>
    <property type="match status" value="1"/>
</dbReference>
<dbReference type="Pfam" id="PF14532">
    <property type="entry name" value="Sigma54_activ_2"/>
    <property type="match status" value="1"/>
</dbReference>
<dbReference type="InterPro" id="IPR011006">
    <property type="entry name" value="CheY-like_superfamily"/>
</dbReference>
<dbReference type="InterPro" id="IPR001789">
    <property type="entry name" value="Sig_transdc_resp-reg_receiver"/>
</dbReference>
<evidence type="ECO:0000256" key="5">
    <source>
        <dbReference type="ARBA" id="ARBA00023015"/>
    </source>
</evidence>
<dbReference type="SUPFAM" id="SSF52540">
    <property type="entry name" value="P-loop containing nucleoside triphosphate hydrolases"/>
    <property type="match status" value="1"/>
</dbReference>
<sequence length="429" mass="49242">MNKTILVIDDNLTVCLMLKSWLVKKGFNVDTASHAEEAKEKVRESPYDMILSDIMMPDTDGFAFLKWVKKYDPDILVIMMTGFADIDSAVEAMKNGAVDYISKPIDPEKLFNKIDEAFLKLEISNRNNPAKNDYITPPDEDYKQLFRQLNNTAENNTHLLILGDRGTGKFSAVKYIYEKGINGSKPLVCLDANDIVSKKSNKSQIKEGKLKLKEKFENAKGGLFYVREIDQLNNFLQDDLLKIITRQSRDEEFTQVILSSEKKPEDLQKILIPKLYNLIIEDCVILPSLKGRAQQIIFFATHFLRFANFTLNKEITEIDPVIQKQLVEYDWPGNIQELKNIIIKAALLTEESVIKADLIDDLFNYEKSKDESQKPIKGSIQSLRKEYYEKEKICQALELAKGNKTMAASILNIDRKTLYNKIKLYNVKV</sequence>
<keyword evidence="11" id="KW-1185">Reference proteome</keyword>
<dbReference type="PANTHER" id="PTHR32071">
    <property type="entry name" value="TRANSCRIPTIONAL REGULATORY PROTEIN"/>
    <property type="match status" value="1"/>
</dbReference>
<feature type="domain" description="Sigma-54 factor interaction" evidence="8">
    <location>
        <begin position="135"/>
        <end position="347"/>
    </location>
</feature>
<dbReference type="GO" id="GO:0000160">
    <property type="term" value="P:phosphorelay signal transduction system"/>
    <property type="evidence" value="ECO:0007669"/>
    <property type="project" value="UniProtKB-KW"/>
</dbReference>
<name>A0A098BZ49_9BACT</name>
<dbReference type="Gene3D" id="3.40.50.2300">
    <property type="match status" value="1"/>
</dbReference>
<dbReference type="GO" id="GO:0006355">
    <property type="term" value="P:regulation of DNA-templated transcription"/>
    <property type="evidence" value="ECO:0007669"/>
    <property type="project" value="InterPro"/>
</dbReference>
<evidence type="ECO:0000313" key="11">
    <source>
        <dbReference type="Proteomes" id="UP000032417"/>
    </source>
</evidence>
<dbReference type="Gene3D" id="3.40.50.300">
    <property type="entry name" value="P-loop containing nucleotide triphosphate hydrolases"/>
    <property type="match status" value="1"/>
</dbReference>
<feature type="domain" description="Response regulatory" evidence="9">
    <location>
        <begin position="4"/>
        <end position="118"/>
    </location>
</feature>
<dbReference type="Gene3D" id="1.10.8.60">
    <property type="match status" value="1"/>
</dbReference>
<gene>
    <name evidence="10" type="ORF">ING2E5B_1187</name>
</gene>
<dbReference type="SUPFAM" id="SSF46689">
    <property type="entry name" value="Homeodomain-like"/>
    <property type="match status" value="1"/>
</dbReference>
<dbReference type="Gene3D" id="1.10.10.60">
    <property type="entry name" value="Homeodomain-like"/>
    <property type="match status" value="1"/>
</dbReference>
<dbReference type="PRINTS" id="PR01590">
    <property type="entry name" value="HTHFIS"/>
</dbReference>
<evidence type="ECO:0000259" key="9">
    <source>
        <dbReference type="PROSITE" id="PS50110"/>
    </source>
</evidence>
<dbReference type="Pfam" id="PF25601">
    <property type="entry name" value="AAA_lid_14"/>
    <property type="match status" value="1"/>
</dbReference>
<dbReference type="InterPro" id="IPR058031">
    <property type="entry name" value="AAA_lid_NorR"/>
</dbReference>
<dbReference type="HOGENOM" id="CLU_000445_0_4_10"/>
<dbReference type="GO" id="GO:0043565">
    <property type="term" value="F:sequence-specific DNA binding"/>
    <property type="evidence" value="ECO:0007669"/>
    <property type="project" value="InterPro"/>
</dbReference>
<dbReference type="InterPro" id="IPR002197">
    <property type="entry name" value="HTH_Fis"/>
</dbReference>
<dbReference type="Pfam" id="PF02954">
    <property type="entry name" value="HTH_8"/>
    <property type="match status" value="1"/>
</dbReference>
<dbReference type="SUPFAM" id="SSF52172">
    <property type="entry name" value="CheY-like"/>
    <property type="match status" value="1"/>
</dbReference>
<dbReference type="InterPro" id="IPR002078">
    <property type="entry name" value="Sigma_54_int"/>
</dbReference>
<dbReference type="FunFam" id="3.40.50.2300:FF:000018">
    <property type="entry name" value="DNA-binding transcriptional regulator NtrC"/>
    <property type="match status" value="1"/>
</dbReference>
<evidence type="ECO:0000256" key="3">
    <source>
        <dbReference type="ARBA" id="ARBA00022840"/>
    </source>
</evidence>
<keyword evidence="6" id="KW-0804">Transcription</keyword>
<evidence type="ECO:0000256" key="2">
    <source>
        <dbReference type="ARBA" id="ARBA00022741"/>
    </source>
</evidence>
<dbReference type="AlphaFoldDB" id="A0A098BZ49"/>
<dbReference type="SMART" id="SM00448">
    <property type="entry name" value="REC"/>
    <property type="match status" value="1"/>
</dbReference>
<dbReference type="Proteomes" id="UP000032417">
    <property type="component" value="Chromosome 1"/>
</dbReference>
<evidence type="ECO:0000259" key="8">
    <source>
        <dbReference type="PROSITE" id="PS50045"/>
    </source>
</evidence>
<keyword evidence="5" id="KW-0805">Transcription regulation</keyword>
<keyword evidence="1 7" id="KW-0597">Phosphoprotein</keyword>
<evidence type="ECO:0000256" key="7">
    <source>
        <dbReference type="PROSITE-ProRule" id="PRU00169"/>
    </source>
</evidence>
<evidence type="ECO:0000256" key="6">
    <source>
        <dbReference type="ARBA" id="ARBA00023163"/>
    </source>
</evidence>
<dbReference type="STRING" id="1562970.ING2E5B_1187"/>
<evidence type="ECO:0008006" key="12">
    <source>
        <dbReference type="Google" id="ProtNLM"/>
    </source>
</evidence>
<dbReference type="PROSITE" id="PS50110">
    <property type="entry name" value="RESPONSE_REGULATORY"/>
    <property type="match status" value="1"/>
</dbReference>
<protein>
    <recommendedName>
        <fullName evidence="12">Sigma-54-dependent Fis family transcriptional regulator</fullName>
    </recommendedName>
</protein>
<evidence type="ECO:0000313" key="10">
    <source>
        <dbReference type="EMBL" id="CEA15939.1"/>
    </source>
</evidence>
<reference evidence="10 11" key="1">
    <citation type="submission" date="2014-08" db="EMBL/GenBank/DDBJ databases">
        <authorList>
            <person name="Wibberg D."/>
        </authorList>
    </citation>
    <scope>NUCLEOTIDE SEQUENCE [LARGE SCALE GENOMIC DNA]</scope>
    <source>
        <strain evidence="11">ING2-E5B</strain>
    </source>
</reference>
<dbReference type="InterPro" id="IPR027417">
    <property type="entry name" value="P-loop_NTPase"/>
</dbReference>
<dbReference type="Pfam" id="PF00072">
    <property type="entry name" value="Response_reg"/>
    <property type="match status" value="1"/>
</dbReference>
<keyword evidence="2" id="KW-0547">Nucleotide-binding</keyword>
<keyword evidence="3" id="KW-0067">ATP-binding</keyword>
<dbReference type="InterPro" id="IPR009057">
    <property type="entry name" value="Homeodomain-like_sf"/>
</dbReference>
<proteinExistence type="predicted"/>
<dbReference type="GO" id="GO:0005524">
    <property type="term" value="F:ATP binding"/>
    <property type="evidence" value="ECO:0007669"/>
    <property type="project" value="UniProtKB-KW"/>
</dbReference>
<organism evidence="10 11">
    <name type="scientific">Fermentimonas caenicola</name>
    <dbReference type="NCBI Taxonomy" id="1562970"/>
    <lineage>
        <taxon>Bacteria</taxon>
        <taxon>Pseudomonadati</taxon>
        <taxon>Bacteroidota</taxon>
        <taxon>Bacteroidia</taxon>
        <taxon>Bacteroidales</taxon>
        <taxon>Dysgonomonadaceae</taxon>
        <taxon>Fermentimonas</taxon>
    </lineage>
</organism>
<dbReference type="EMBL" id="LN515532">
    <property type="protein sequence ID" value="CEA15939.1"/>
    <property type="molecule type" value="Genomic_DNA"/>
</dbReference>
<feature type="modified residue" description="4-aspartylphosphate" evidence="7">
    <location>
        <position position="53"/>
    </location>
</feature>
<dbReference type="OrthoDB" id="9796457at2"/>